<dbReference type="Gene3D" id="2.160.20.10">
    <property type="entry name" value="Single-stranded right-handed beta-helix, Pectin lyase-like"/>
    <property type="match status" value="1"/>
</dbReference>
<protein>
    <submittedName>
        <fullName evidence="2">Right-handed parallel beta-helix repeat-containing protein</fullName>
    </submittedName>
</protein>
<reference evidence="2 3" key="1">
    <citation type="submission" date="2020-09" db="EMBL/GenBank/DDBJ databases">
        <title>novel species in genus Nocardioides.</title>
        <authorList>
            <person name="Zhang G."/>
        </authorList>
    </citation>
    <scope>NUCLEOTIDE SEQUENCE [LARGE SCALE GENOMIC DNA]</scope>
    <source>
        <strain evidence="2 3">19197</strain>
    </source>
</reference>
<dbReference type="InterPro" id="IPR006626">
    <property type="entry name" value="PbH1"/>
</dbReference>
<keyword evidence="1" id="KW-0732">Signal</keyword>
<evidence type="ECO:0000313" key="3">
    <source>
        <dbReference type="Proteomes" id="UP000649289"/>
    </source>
</evidence>
<gene>
    <name evidence="2" type="ORF">IEZ25_06215</name>
</gene>
<keyword evidence="3" id="KW-1185">Reference proteome</keyword>
<dbReference type="InterPro" id="IPR012334">
    <property type="entry name" value="Pectin_lyas_fold"/>
</dbReference>
<proteinExistence type="predicted"/>
<dbReference type="SUPFAM" id="SSF51126">
    <property type="entry name" value="Pectin lyase-like"/>
    <property type="match status" value="1"/>
</dbReference>
<dbReference type="InterPro" id="IPR011050">
    <property type="entry name" value="Pectin_lyase_fold/virulence"/>
</dbReference>
<dbReference type="EMBL" id="JACXYY010000002">
    <property type="protein sequence ID" value="MBD3914203.1"/>
    <property type="molecule type" value="Genomic_DNA"/>
</dbReference>
<comment type="caution">
    <text evidence="2">The sequence shown here is derived from an EMBL/GenBank/DDBJ whole genome shotgun (WGS) entry which is preliminary data.</text>
</comment>
<sequence>MRALVLATAVLVAAPAAATAYDDPSRAQAPRTWHVGPDRELRVPSAAAAVARDGDTVLIDAGTYSGDVATWTQDDLTLRGHGGRAHLRADGDDAQGKAIWVIAGDRTTVDRIELSGAQVPDRNGAGIRQEGTGLTVIRSWFHDNENGILTGADPGSDILVERSRFFRNGFGDGYSHNLYVGAVRSLTVRGSWFGGADTGHEIKSRAARTTIVGNRISDGDSTASYSIDLPNGGRSLVAGNVIVQGARSQNPTLVSYGAEGLTNTSRTLWVVNNTFVNQRTTGVLVALPDGARAHLRNNLLVGPGDLVAGTASARANRRVGLGGFVAPGRDDYRLRPSSPAVDRGARVPTRWRARWEYVAPAGLVRRATLGRTDLGAHELRRARLS</sequence>
<accession>A0ABR8MDJ9</accession>
<dbReference type="Proteomes" id="UP000649289">
    <property type="component" value="Unassembled WGS sequence"/>
</dbReference>
<evidence type="ECO:0000313" key="2">
    <source>
        <dbReference type="EMBL" id="MBD3914203.1"/>
    </source>
</evidence>
<evidence type="ECO:0000256" key="1">
    <source>
        <dbReference type="SAM" id="SignalP"/>
    </source>
</evidence>
<organism evidence="2 3">
    <name type="scientific">Nocardioides hwasunensis</name>
    <dbReference type="NCBI Taxonomy" id="397258"/>
    <lineage>
        <taxon>Bacteria</taxon>
        <taxon>Bacillati</taxon>
        <taxon>Actinomycetota</taxon>
        <taxon>Actinomycetes</taxon>
        <taxon>Propionibacteriales</taxon>
        <taxon>Nocardioidaceae</taxon>
        <taxon>Nocardioides</taxon>
    </lineage>
</organism>
<dbReference type="RefSeq" id="WP_191198523.1">
    <property type="nucleotide sequence ID" value="NZ_BAAAPA010000003.1"/>
</dbReference>
<dbReference type="SMART" id="SM00710">
    <property type="entry name" value="PbH1"/>
    <property type="match status" value="4"/>
</dbReference>
<name>A0ABR8MDJ9_9ACTN</name>
<feature type="chain" id="PRO_5045249955" evidence="1">
    <location>
        <begin position="21"/>
        <end position="385"/>
    </location>
</feature>
<feature type="signal peptide" evidence="1">
    <location>
        <begin position="1"/>
        <end position="20"/>
    </location>
</feature>